<dbReference type="AlphaFoldDB" id="A0A8J2J5F1"/>
<evidence type="ECO:0000256" key="1">
    <source>
        <dbReference type="ARBA" id="ARBA00004613"/>
    </source>
</evidence>
<dbReference type="PANTHER" id="PTHR13234:SF8">
    <property type="entry name" value="GAMMA-INTERFERON-INDUCIBLE LYSOSOMAL THIOL REDUCTASE"/>
    <property type="match status" value="1"/>
</dbReference>
<dbReference type="OrthoDB" id="958254at2759"/>
<protein>
    <recommendedName>
        <fullName evidence="8">Gamma-interferon-inducible lysosomal thiol reductase</fullName>
    </recommendedName>
</protein>
<evidence type="ECO:0000256" key="4">
    <source>
        <dbReference type="ARBA" id="ARBA00022729"/>
    </source>
</evidence>
<comment type="caution">
    <text evidence="6">The sequence shown here is derived from an EMBL/GenBank/DDBJ whole genome shotgun (WGS) entry which is preliminary data.</text>
</comment>
<dbReference type="InterPro" id="IPR004911">
    <property type="entry name" value="Interferon-induced_GILT"/>
</dbReference>
<keyword evidence="3" id="KW-0964">Secreted</keyword>
<evidence type="ECO:0000256" key="5">
    <source>
        <dbReference type="ARBA" id="ARBA00023180"/>
    </source>
</evidence>
<evidence type="ECO:0000256" key="3">
    <source>
        <dbReference type="ARBA" id="ARBA00022525"/>
    </source>
</evidence>
<dbReference type="GO" id="GO:0005576">
    <property type="term" value="C:extracellular region"/>
    <property type="evidence" value="ECO:0007669"/>
    <property type="project" value="UniProtKB-SubCell"/>
</dbReference>
<reference evidence="6" key="1">
    <citation type="submission" date="2021-06" db="EMBL/GenBank/DDBJ databases">
        <authorList>
            <person name="Hodson N. C."/>
            <person name="Mongue J. A."/>
            <person name="Jaron S. K."/>
        </authorList>
    </citation>
    <scope>NUCLEOTIDE SEQUENCE</scope>
</reference>
<dbReference type="PANTHER" id="PTHR13234">
    <property type="entry name" value="GAMMA-INTERFERON INDUCIBLE LYSOSOMAL THIOL REDUCTASE GILT"/>
    <property type="match status" value="1"/>
</dbReference>
<evidence type="ECO:0000313" key="7">
    <source>
        <dbReference type="Proteomes" id="UP000708208"/>
    </source>
</evidence>
<proteinExistence type="inferred from homology"/>
<organism evidence="6 7">
    <name type="scientific">Allacma fusca</name>
    <dbReference type="NCBI Taxonomy" id="39272"/>
    <lineage>
        <taxon>Eukaryota</taxon>
        <taxon>Metazoa</taxon>
        <taxon>Ecdysozoa</taxon>
        <taxon>Arthropoda</taxon>
        <taxon>Hexapoda</taxon>
        <taxon>Collembola</taxon>
        <taxon>Symphypleona</taxon>
        <taxon>Sminthuridae</taxon>
        <taxon>Allacma</taxon>
    </lineage>
</organism>
<keyword evidence="5" id="KW-0325">Glycoprotein</keyword>
<comment type="subcellular location">
    <subcellularLocation>
        <location evidence="1">Secreted</location>
    </subcellularLocation>
</comment>
<dbReference type="Pfam" id="PF03227">
    <property type="entry name" value="GILT"/>
    <property type="match status" value="2"/>
</dbReference>
<evidence type="ECO:0000313" key="6">
    <source>
        <dbReference type="EMBL" id="CAG7701407.1"/>
    </source>
</evidence>
<keyword evidence="7" id="KW-1185">Reference proteome</keyword>
<gene>
    <name evidence="6" type="ORF">AFUS01_LOCUS4332</name>
</gene>
<sequence>MILGSLFVFANVPITTLSKMRILATFAVFAISIALSSSAAVQAKLKISVYYETLCPDSIRFIKTQLAPLNAEISDYLQLDFVPYGIASTRALPNGTFEFTCQHGEAECYGNKVHSCAISQLTPEVTNAFINCTMSQSNPSEAGQYCSDLLNISYAPIKKCAESDSGSLLLVENGIRTSTLDPSLYWVPWITYNDVFYPEDLDPSQENLLPVVCKHLTGDKPPQCNEQEDDRLKISVYYETLCPDSIRFIKNQMYPVYSEISNYIKLDLVPYGIATTNTLPNGTYTFVCQHGEAECYGNRVHACAISQLQPEISAAFVNCSMSQSNPSQAGQYCSDLLKINYSPIQTCAESQDGNALLAQNGVRTHDLNPRLYWVPWITYDDEFFPDDLDPSQTNLLPVVCKHLRGRKPSECNEVQSNFLQ</sequence>
<dbReference type="Proteomes" id="UP000708208">
    <property type="component" value="Unassembled WGS sequence"/>
</dbReference>
<evidence type="ECO:0008006" key="8">
    <source>
        <dbReference type="Google" id="ProtNLM"/>
    </source>
</evidence>
<evidence type="ECO:0000256" key="2">
    <source>
        <dbReference type="ARBA" id="ARBA00005679"/>
    </source>
</evidence>
<name>A0A8J2J5F1_9HEXA</name>
<accession>A0A8J2J5F1</accession>
<keyword evidence="4" id="KW-0732">Signal</keyword>
<dbReference type="EMBL" id="CAJVCH010026969">
    <property type="protein sequence ID" value="CAG7701407.1"/>
    <property type="molecule type" value="Genomic_DNA"/>
</dbReference>
<dbReference type="GO" id="GO:0016671">
    <property type="term" value="F:oxidoreductase activity, acting on a sulfur group of donors, disulfide as acceptor"/>
    <property type="evidence" value="ECO:0007669"/>
    <property type="project" value="InterPro"/>
</dbReference>
<comment type="similarity">
    <text evidence="2">Belongs to the GILT family.</text>
</comment>